<dbReference type="EMBL" id="HE805916">
    <property type="protein sequence ID" value="CCH57651.1"/>
    <property type="molecule type" value="Genomic_DNA"/>
</dbReference>
<feature type="chain" id="PRO_5003659878" description="Glycoside hydrolase family 2 catalytic domain-containing protein" evidence="1">
    <location>
        <begin position="24"/>
        <end position="434"/>
    </location>
</feature>
<evidence type="ECO:0000313" key="4">
    <source>
        <dbReference type="Proteomes" id="UP000009309"/>
    </source>
</evidence>
<dbReference type="OrthoDB" id="9801077at2"/>
<feature type="signal peptide" evidence="1">
    <location>
        <begin position="1"/>
        <end position="23"/>
    </location>
</feature>
<keyword evidence="3" id="KW-0614">Plasmid</keyword>
<dbReference type="SUPFAM" id="SSF51445">
    <property type="entry name" value="(Trans)glycosidases"/>
    <property type="match status" value="1"/>
</dbReference>
<name>I2GU50_9BACT</name>
<sequence>MRFRQLLLLLTLTCLLWSCSESSGNQQATPSKVKPTAIYHDGQSYQLLRYGKPYFIKGAGGVSYLEELKARGGNSVRIWDDLEAGPILDKAQSLGLTVLFGIWVEREMEGFDYHNQVAVDQQYALIRKIVLKYRNHPALLMWCVGNEWAMEADNFRVYDEVNRIASLIHELDPDHPVTTVISPDNARAIWLVRKRCPAIDVLAFNSYALTEKLSQFLQDGGWTKPYLISEYGAQAYWETPMTPWQDPIEPTSQQKYEYVHRIYRQYIGSRPPNCLGSYLFYWDFKQEETHTWFNVYDQEGRSTSLADLMQYFWTGKQPPNQAPTMQRLLVDGRPILYQSYSSASGLHRAQVLTTDPEGDSLTYHWEIKRRAKNSADYVGTPLPALEGLITSSTGPSITFRLPTKPGSYRLFAHAYDTHRHVATANFVFEVTAKQ</sequence>
<reference evidence="3 4" key="1">
    <citation type="journal article" date="2012" name="J. Bacteriol.">
        <title>Genome Sequence of the Filamentous Bacterium Fibrisoma limi BUZ 3T.</title>
        <authorList>
            <person name="Filippini M."/>
            <person name="Qi W."/>
            <person name="Jaenicke S."/>
            <person name="Goesmann A."/>
            <person name="Smits T.H."/>
            <person name="Bagheri H.C."/>
        </authorList>
    </citation>
    <scope>NUCLEOTIDE SEQUENCE [LARGE SCALE GENOMIC DNA]</scope>
    <source>
        <strain evidence="4">BUZ 3T</strain>
        <plasmid evidence="3 4">pFLIM01</plasmid>
    </source>
</reference>
<proteinExistence type="predicted"/>
<gene>
    <name evidence="3" type="ORF">BN8_p06854</name>
</gene>
<organism evidence="3 4">
    <name type="scientific">Fibrisoma limi BUZ 3</name>
    <dbReference type="NCBI Taxonomy" id="1185876"/>
    <lineage>
        <taxon>Bacteria</taxon>
        <taxon>Pseudomonadati</taxon>
        <taxon>Bacteroidota</taxon>
        <taxon>Cytophagia</taxon>
        <taxon>Cytophagales</taxon>
        <taxon>Spirosomataceae</taxon>
        <taxon>Fibrisoma</taxon>
    </lineage>
</organism>
<feature type="domain" description="Glycoside hydrolase family 2 catalytic" evidence="2">
    <location>
        <begin position="124"/>
        <end position="291"/>
    </location>
</feature>
<dbReference type="AlphaFoldDB" id="I2GU50"/>
<evidence type="ECO:0000256" key="1">
    <source>
        <dbReference type="SAM" id="SignalP"/>
    </source>
</evidence>
<dbReference type="PANTHER" id="PTHR42732">
    <property type="entry name" value="BETA-GALACTOSIDASE"/>
    <property type="match status" value="1"/>
</dbReference>
<accession>I2GU50</accession>
<dbReference type="GO" id="GO:0004553">
    <property type="term" value="F:hydrolase activity, hydrolyzing O-glycosyl compounds"/>
    <property type="evidence" value="ECO:0007669"/>
    <property type="project" value="InterPro"/>
</dbReference>
<dbReference type="GO" id="GO:0005975">
    <property type="term" value="P:carbohydrate metabolic process"/>
    <property type="evidence" value="ECO:0007669"/>
    <property type="project" value="InterPro"/>
</dbReference>
<protein>
    <recommendedName>
        <fullName evidence="2">Glycoside hydrolase family 2 catalytic domain-containing protein</fullName>
    </recommendedName>
</protein>
<dbReference type="InterPro" id="IPR006103">
    <property type="entry name" value="Glyco_hydro_2_cat"/>
</dbReference>
<dbReference type="Pfam" id="PF02836">
    <property type="entry name" value="Glyco_hydro_2_C"/>
    <property type="match status" value="1"/>
</dbReference>
<dbReference type="Proteomes" id="UP000009309">
    <property type="component" value="Plasmid pFLIM01"/>
</dbReference>
<evidence type="ECO:0000313" key="3">
    <source>
        <dbReference type="EMBL" id="CCH57651.1"/>
    </source>
</evidence>
<dbReference type="Gene3D" id="3.20.20.80">
    <property type="entry name" value="Glycosidases"/>
    <property type="match status" value="1"/>
</dbReference>
<dbReference type="InterPro" id="IPR017853">
    <property type="entry name" value="GH"/>
</dbReference>
<geneLocation type="plasmid" evidence="3 4">
    <name>pFLIM01</name>
</geneLocation>
<keyword evidence="4" id="KW-1185">Reference proteome</keyword>
<keyword evidence="1" id="KW-0732">Signal</keyword>
<dbReference type="InterPro" id="IPR051913">
    <property type="entry name" value="GH2_Domain-Containing"/>
</dbReference>
<dbReference type="PANTHER" id="PTHR42732:SF1">
    <property type="entry name" value="BETA-MANNOSIDASE"/>
    <property type="match status" value="1"/>
</dbReference>
<evidence type="ECO:0000259" key="2">
    <source>
        <dbReference type="Pfam" id="PF02836"/>
    </source>
</evidence>